<gene>
    <name evidence="2" type="primary">LOC108614867</name>
</gene>
<dbReference type="GeneID" id="108614867"/>
<dbReference type="PANTHER" id="PTHR21112">
    <property type="entry name" value="CHEMOSENSORY PROTEIN A 29A-RELATED"/>
    <property type="match status" value="1"/>
</dbReference>
<dbReference type="Proteomes" id="UP000694904">
    <property type="component" value="Chromosome 5"/>
</dbReference>
<dbReference type="PANTHER" id="PTHR21112:SF0">
    <property type="entry name" value="CHEMOSENSORY PROTEIN A 29A-RELATED"/>
    <property type="match status" value="1"/>
</dbReference>
<keyword evidence="1" id="KW-1185">Reference proteome</keyword>
<sequence length="172" mass="19673">MSCKAERNWDYEALFITSRSSDESLVSIESRIGRKGRGSPTISIVLEVNYQVDDETLIEATVYQSYTGHDDDYKLMPFGIEKKTFPDYIREFYDNVVYTNLGHCSNLPKPGEQIPWPIMTYKFDDCVFSGDGLPEILSEGYYKIFFNVTGPVDWSFVIGVKIVSKSNAMGYY</sequence>
<proteinExistence type="predicted"/>
<protein>
    <submittedName>
        <fullName evidence="2">Uncharacterized protein LOC108614867</fullName>
    </submittedName>
</protein>
<reference evidence="1" key="1">
    <citation type="journal article" date="1997" name="Nucleic Acids Res.">
        <title>tRNAscan-SE: a program for improved detection of transfer RNA genes in genomic sequence.</title>
        <authorList>
            <person name="Lowe T.M."/>
            <person name="Eddy S.R."/>
        </authorList>
    </citation>
    <scope>NUCLEOTIDE SEQUENCE [LARGE SCALE GENOMIC DNA]</scope>
</reference>
<accession>A0ABM1PBJ2</accession>
<evidence type="ECO:0000313" key="1">
    <source>
        <dbReference type="Proteomes" id="UP000694904"/>
    </source>
</evidence>
<dbReference type="InterPro" id="IPR010512">
    <property type="entry name" value="DUF1091"/>
</dbReference>
<reference evidence="1" key="2">
    <citation type="journal article" date="2016" name="G3 (Bethesda)">
        <title>Genome Evolution in Three Species of Cactophilic Drosophila.</title>
        <authorList>
            <person name="Sanchez-Flores A."/>
            <person name="Penazola F."/>
            <person name="Carpinteyro-Ponce J."/>
            <person name="Nazario-Yepiz N."/>
            <person name="Abreu-Goodger C."/>
            <person name="Machado C.A."/>
            <person name="Markow T.A."/>
        </authorList>
    </citation>
    <scope>NUCLEOTIDE SEQUENCE [LARGE SCALE GENOMIC DNA]</scope>
</reference>
<dbReference type="Pfam" id="PF06477">
    <property type="entry name" value="DUF1091"/>
    <property type="match status" value="1"/>
</dbReference>
<name>A0ABM1PBJ2_DROAR</name>
<evidence type="ECO:0000313" key="2">
    <source>
        <dbReference type="RefSeq" id="XP_017864578.1"/>
    </source>
</evidence>
<reference evidence="2" key="3">
    <citation type="submission" date="2025-08" db="UniProtKB">
        <authorList>
            <consortium name="RefSeq"/>
        </authorList>
    </citation>
    <scope>IDENTIFICATION</scope>
    <source>
        <tissue evidence="2">Whole organism</tissue>
    </source>
</reference>
<organism evidence="1 2">
    <name type="scientific">Drosophila arizonae</name>
    <name type="common">Fruit fly</name>
    <dbReference type="NCBI Taxonomy" id="7263"/>
    <lineage>
        <taxon>Eukaryota</taxon>
        <taxon>Metazoa</taxon>
        <taxon>Ecdysozoa</taxon>
        <taxon>Arthropoda</taxon>
        <taxon>Hexapoda</taxon>
        <taxon>Insecta</taxon>
        <taxon>Pterygota</taxon>
        <taxon>Neoptera</taxon>
        <taxon>Endopterygota</taxon>
        <taxon>Diptera</taxon>
        <taxon>Brachycera</taxon>
        <taxon>Muscomorpha</taxon>
        <taxon>Ephydroidea</taxon>
        <taxon>Drosophilidae</taxon>
        <taxon>Drosophila</taxon>
    </lineage>
</organism>
<dbReference type="RefSeq" id="XP_017864578.1">
    <property type="nucleotide sequence ID" value="XM_018009089.1"/>
</dbReference>